<dbReference type="Gene3D" id="3.40.50.410">
    <property type="entry name" value="von Willebrand factor, type A domain"/>
    <property type="match status" value="1"/>
</dbReference>
<gene>
    <name evidence="2" type="ORF">H9741_00910</name>
</gene>
<proteinExistence type="predicted"/>
<evidence type="ECO:0000313" key="3">
    <source>
        <dbReference type="Proteomes" id="UP000824204"/>
    </source>
</evidence>
<dbReference type="InterPro" id="IPR002035">
    <property type="entry name" value="VWF_A"/>
</dbReference>
<dbReference type="EMBL" id="DXFX01000009">
    <property type="protein sequence ID" value="HIX07017.1"/>
    <property type="molecule type" value="Genomic_DNA"/>
</dbReference>
<organism evidence="2 3">
    <name type="scientific">Candidatus Borkfalkia faecipullorum</name>
    <dbReference type="NCBI Taxonomy" id="2838510"/>
    <lineage>
        <taxon>Bacteria</taxon>
        <taxon>Bacillati</taxon>
        <taxon>Bacillota</taxon>
        <taxon>Clostridia</taxon>
        <taxon>Christensenellales</taxon>
        <taxon>Christensenellaceae</taxon>
        <taxon>Candidatus Borkfalkia</taxon>
    </lineage>
</organism>
<accession>A0A9D2AFK6</accession>
<dbReference type="PIRSF" id="PIRSF020634">
    <property type="entry name" value="TerY_vWA"/>
    <property type="match status" value="1"/>
</dbReference>
<dbReference type="Pfam" id="PF00092">
    <property type="entry name" value="VWA"/>
    <property type="match status" value="1"/>
</dbReference>
<reference evidence="2" key="1">
    <citation type="journal article" date="2021" name="PeerJ">
        <title>Extensive microbial diversity within the chicken gut microbiome revealed by metagenomics and culture.</title>
        <authorList>
            <person name="Gilroy R."/>
            <person name="Ravi A."/>
            <person name="Getino M."/>
            <person name="Pursley I."/>
            <person name="Horton D.L."/>
            <person name="Alikhan N.F."/>
            <person name="Baker D."/>
            <person name="Gharbi K."/>
            <person name="Hall N."/>
            <person name="Watson M."/>
            <person name="Adriaenssens E.M."/>
            <person name="Foster-Nyarko E."/>
            <person name="Jarju S."/>
            <person name="Secka A."/>
            <person name="Antonio M."/>
            <person name="Oren A."/>
            <person name="Chaudhuri R.R."/>
            <person name="La Ragione R."/>
            <person name="Hildebrand F."/>
            <person name="Pallen M.J."/>
        </authorList>
    </citation>
    <scope>NUCLEOTIDE SEQUENCE</scope>
    <source>
        <strain evidence="2">811</strain>
    </source>
</reference>
<evidence type="ECO:0000259" key="1">
    <source>
        <dbReference type="PROSITE" id="PS50234"/>
    </source>
</evidence>
<protein>
    <submittedName>
        <fullName evidence="2">VWA domain-containing protein</fullName>
    </submittedName>
</protein>
<name>A0A9D2AFK6_9FIRM</name>
<dbReference type="InterPro" id="IPR036465">
    <property type="entry name" value="vWFA_dom_sf"/>
</dbReference>
<comment type="caution">
    <text evidence="2">The sequence shown here is derived from an EMBL/GenBank/DDBJ whole genome shotgun (WGS) entry which is preliminary data.</text>
</comment>
<sequence>MSNQFLGEDDLVLNTASRIPVCLCLDVSSSMMGCIGELNSGVNEFYRAVRSNEAARQSCEIAVVTFGSDVKVVEDYSSVDTKEPAAMQAYGGTAMTEGTEKALEILEKRKEQYKQNGIDYYQPWLVIMSDGEPNDPATLKKVQEKIRQLEADRKLVVFAIGIGSGVNMDIMDNFSKRKAKKLKGYKFEDFFEWLGKSVSIVSQSQVGEKVKLDTSGMDDWAEI</sequence>
<dbReference type="SUPFAM" id="SSF53300">
    <property type="entry name" value="vWA-like"/>
    <property type="match status" value="1"/>
</dbReference>
<dbReference type="AlphaFoldDB" id="A0A9D2AFK6"/>
<dbReference type="PROSITE" id="PS50234">
    <property type="entry name" value="VWFA"/>
    <property type="match status" value="1"/>
</dbReference>
<feature type="domain" description="VWFA" evidence="1">
    <location>
        <begin position="20"/>
        <end position="201"/>
    </location>
</feature>
<dbReference type="Proteomes" id="UP000824204">
    <property type="component" value="Unassembled WGS sequence"/>
</dbReference>
<evidence type="ECO:0000313" key="2">
    <source>
        <dbReference type="EMBL" id="HIX07017.1"/>
    </source>
</evidence>
<reference evidence="2" key="2">
    <citation type="submission" date="2021-04" db="EMBL/GenBank/DDBJ databases">
        <authorList>
            <person name="Gilroy R."/>
        </authorList>
    </citation>
    <scope>NUCLEOTIDE SEQUENCE</scope>
    <source>
        <strain evidence="2">811</strain>
    </source>
</reference>
<dbReference type="SMART" id="SM00327">
    <property type="entry name" value="VWA"/>
    <property type="match status" value="1"/>
</dbReference>
<dbReference type="InterPro" id="IPR011392">
    <property type="entry name" value="Tellurite-R_TerY"/>
</dbReference>